<sequence length="620" mass="69140">MVLGDLTCCIAAFVLALLLRFEFAIFGADIRVHLAYLPVVLVPQILSFLFFHVYASMWRYTSIRAVLRLCAAITFAFMVNLAFLGYFWDGVFSRGILVMDALLAVLFTSGLRVGVRLYFERKGCKAESARRHFQPGRQKRRILILGAGSAGELILRELHKTAGDVAVAILDDDPRKTGRTLHGVQIVGPISALHETVNRFFPDEIFICIPSAKGEAMRRIVELCEASGVKYKTLPSVNEIIHEDFGLTALREVRYEDLLGREPVTLVFDPIKEYLTDKIVLVTGCGGSIGSELCRKILAFKPRCILLLDSGEFNLFNISTELKTFHNFSQGVPLLANLTDIVLLRDIFERYRPEVVFHAAAYKHVPLLEVNPWEAVYNNIQASQNLIEVSLEYKVGTFVLVSTDKAVRPTNVMGASKRITELLLRAHMDSSMRCMAVRFGNVIGSSGSVIPFFLKQIQAGKPITVTHPEITRYFMTIGEAAQLILQAGGIGVGGDTFLIKMGQSVRISDIANDLIRLCGKVPEQDVPILFTGLRPGEKLYEELITAGENVIPTPHNQLMKLRTDIGGTSPEERRAFREELLEKIVALQQVADRHDACGIKRLIQEIVPEYMPQDTTECVL</sequence>
<dbReference type="SUPFAM" id="SSF51735">
    <property type="entry name" value="NAD(P)-binding Rossmann-fold domains"/>
    <property type="match status" value="2"/>
</dbReference>
<accession>A0A7C9IUF8</accession>
<dbReference type="EMBL" id="WVUD01000016">
    <property type="protein sequence ID" value="MYL83580.1"/>
    <property type="molecule type" value="Genomic_DNA"/>
</dbReference>
<dbReference type="Gene3D" id="3.40.50.720">
    <property type="entry name" value="NAD(P)-binding Rossmann-like Domain"/>
    <property type="match status" value="2"/>
</dbReference>
<gene>
    <name evidence="4" type="ORF">GTA51_10635</name>
</gene>
<keyword evidence="2" id="KW-0812">Transmembrane</keyword>
<feature type="transmembrane region" description="Helical" evidence="2">
    <location>
        <begin position="66"/>
        <end position="88"/>
    </location>
</feature>
<comment type="caution">
    <text evidence="4">The sequence shown here is derived from an EMBL/GenBank/DDBJ whole genome shotgun (WGS) entry which is preliminary data.</text>
</comment>
<evidence type="ECO:0000313" key="4">
    <source>
        <dbReference type="EMBL" id="MYL83580.1"/>
    </source>
</evidence>
<dbReference type="PANTHER" id="PTHR43318:SF1">
    <property type="entry name" value="POLYSACCHARIDE BIOSYNTHESIS PROTEIN EPSC-RELATED"/>
    <property type="match status" value="1"/>
</dbReference>
<dbReference type="CDD" id="cd05237">
    <property type="entry name" value="UDP_invert_4-6DH_SDR_e"/>
    <property type="match status" value="1"/>
</dbReference>
<keyword evidence="2" id="KW-0472">Membrane</keyword>
<feature type="domain" description="Polysaccharide biosynthesis protein CapD-like" evidence="3">
    <location>
        <begin position="280"/>
        <end position="561"/>
    </location>
</feature>
<keyword evidence="2" id="KW-1133">Transmembrane helix</keyword>
<dbReference type="Proteomes" id="UP000482487">
    <property type="component" value="Unassembled WGS sequence"/>
</dbReference>
<dbReference type="AlphaFoldDB" id="A0A7C9IUF8"/>
<dbReference type="InterPro" id="IPR036291">
    <property type="entry name" value="NAD(P)-bd_dom_sf"/>
</dbReference>
<organism evidence="4 5">
    <name type="scientific">Solidesulfovibrio aerotolerans</name>
    <dbReference type="NCBI Taxonomy" id="295255"/>
    <lineage>
        <taxon>Bacteria</taxon>
        <taxon>Pseudomonadati</taxon>
        <taxon>Thermodesulfobacteriota</taxon>
        <taxon>Desulfovibrionia</taxon>
        <taxon>Desulfovibrionales</taxon>
        <taxon>Desulfovibrionaceae</taxon>
        <taxon>Solidesulfovibrio</taxon>
    </lineage>
</organism>
<evidence type="ECO:0000313" key="5">
    <source>
        <dbReference type="Proteomes" id="UP000482487"/>
    </source>
</evidence>
<evidence type="ECO:0000256" key="2">
    <source>
        <dbReference type="SAM" id="Phobius"/>
    </source>
</evidence>
<dbReference type="PANTHER" id="PTHR43318">
    <property type="entry name" value="UDP-N-ACETYLGLUCOSAMINE 4,6-DEHYDRATASE"/>
    <property type="match status" value="1"/>
</dbReference>
<dbReference type="InterPro" id="IPR051203">
    <property type="entry name" value="Polysaccharide_Synthase-Rel"/>
</dbReference>
<dbReference type="InterPro" id="IPR003869">
    <property type="entry name" value="Polysac_CapD-like"/>
</dbReference>
<evidence type="ECO:0000259" key="3">
    <source>
        <dbReference type="Pfam" id="PF02719"/>
    </source>
</evidence>
<name>A0A7C9IUF8_9BACT</name>
<feature type="transmembrane region" description="Helical" evidence="2">
    <location>
        <begin position="34"/>
        <end position="54"/>
    </location>
</feature>
<comment type="similarity">
    <text evidence="1">Belongs to the polysaccharide synthase family.</text>
</comment>
<dbReference type="Pfam" id="PF13727">
    <property type="entry name" value="CoA_binding_3"/>
    <property type="match status" value="1"/>
</dbReference>
<reference evidence="4 5" key="1">
    <citation type="submission" date="2020-01" db="EMBL/GenBank/DDBJ databases">
        <title>Genome sequence of Desulfovibrio aerotolerans DSM 16695(T).</title>
        <authorList>
            <person name="Karnachuk O."/>
            <person name="Avakyan M."/>
            <person name="Mardanov A."/>
            <person name="Kadnikov V."/>
            <person name="Ravin N."/>
        </authorList>
    </citation>
    <scope>NUCLEOTIDE SEQUENCE [LARGE SCALE GENOMIC DNA]</scope>
    <source>
        <strain evidence="4 5">DSM 16695</strain>
    </source>
</reference>
<dbReference type="Pfam" id="PF02719">
    <property type="entry name" value="Polysacc_synt_2"/>
    <property type="match status" value="1"/>
</dbReference>
<keyword evidence="5" id="KW-1185">Reference proteome</keyword>
<evidence type="ECO:0000256" key="1">
    <source>
        <dbReference type="ARBA" id="ARBA00007430"/>
    </source>
</evidence>
<proteinExistence type="inferred from homology"/>
<protein>
    <submittedName>
        <fullName evidence="4">Polysaccharide biosynthesis protein</fullName>
    </submittedName>
</protein>
<dbReference type="OrthoDB" id="9769113at2"/>